<keyword evidence="3" id="KW-1185">Reference proteome</keyword>
<sequence>MGGKTTERCGRCAMSTVVDATASEDESERASRDPYGGDRIEIDESELRAVSPAAWFEGLVGKLDDLATRLTYGK</sequence>
<accession>A0ABD5PF31</accession>
<dbReference type="AlphaFoldDB" id="A0ABD5PF31"/>
<dbReference type="RefSeq" id="WP_267621761.1">
    <property type="nucleotide sequence ID" value="NZ_JAODIW010000006.1"/>
</dbReference>
<protein>
    <submittedName>
        <fullName evidence="2">Uncharacterized protein</fullName>
    </submittedName>
</protein>
<dbReference type="InterPro" id="IPR058320">
    <property type="entry name" value="DUF8007"/>
</dbReference>
<reference evidence="2 3" key="1">
    <citation type="journal article" date="2019" name="Int. J. Syst. Evol. Microbiol.">
        <title>The Global Catalogue of Microorganisms (GCM) 10K type strain sequencing project: providing services to taxonomists for standard genome sequencing and annotation.</title>
        <authorList>
            <consortium name="The Broad Institute Genomics Platform"/>
            <consortium name="The Broad Institute Genome Sequencing Center for Infectious Disease"/>
            <person name="Wu L."/>
            <person name="Ma J."/>
        </authorList>
    </citation>
    <scope>NUCLEOTIDE SEQUENCE [LARGE SCALE GENOMIC DNA]</scope>
    <source>
        <strain evidence="2 3">CGMCC 1.12553</strain>
    </source>
</reference>
<feature type="compositionally biased region" description="Basic and acidic residues" evidence="1">
    <location>
        <begin position="28"/>
        <end position="38"/>
    </location>
</feature>
<gene>
    <name evidence="2" type="ORF">ACFO0N_15955</name>
</gene>
<organism evidence="2 3">
    <name type="scientific">Halobium salinum</name>
    <dbReference type="NCBI Taxonomy" id="1364940"/>
    <lineage>
        <taxon>Archaea</taxon>
        <taxon>Methanobacteriati</taxon>
        <taxon>Methanobacteriota</taxon>
        <taxon>Stenosarchaea group</taxon>
        <taxon>Halobacteria</taxon>
        <taxon>Halobacteriales</taxon>
        <taxon>Haloferacaceae</taxon>
        <taxon>Halobium</taxon>
    </lineage>
</organism>
<comment type="caution">
    <text evidence="2">The sequence shown here is derived from an EMBL/GenBank/DDBJ whole genome shotgun (WGS) entry which is preliminary data.</text>
</comment>
<name>A0ABD5PF31_9EURY</name>
<feature type="region of interest" description="Disordered" evidence="1">
    <location>
        <begin position="19"/>
        <end position="38"/>
    </location>
</feature>
<evidence type="ECO:0000313" key="2">
    <source>
        <dbReference type="EMBL" id="MFC4359437.1"/>
    </source>
</evidence>
<dbReference type="Proteomes" id="UP001595921">
    <property type="component" value="Unassembled WGS sequence"/>
</dbReference>
<proteinExistence type="predicted"/>
<dbReference type="Pfam" id="PF26029">
    <property type="entry name" value="DUF8007"/>
    <property type="match status" value="1"/>
</dbReference>
<evidence type="ECO:0000256" key="1">
    <source>
        <dbReference type="SAM" id="MobiDB-lite"/>
    </source>
</evidence>
<evidence type="ECO:0000313" key="3">
    <source>
        <dbReference type="Proteomes" id="UP001595921"/>
    </source>
</evidence>
<dbReference type="EMBL" id="JBHSDS010000008">
    <property type="protein sequence ID" value="MFC4359437.1"/>
    <property type="molecule type" value="Genomic_DNA"/>
</dbReference>